<dbReference type="InterPro" id="IPR055382">
    <property type="entry name" value="DUF7601"/>
</dbReference>
<evidence type="ECO:0000313" key="4">
    <source>
        <dbReference type="EMBL" id="CYU97543.1"/>
    </source>
</evidence>
<dbReference type="NCBIfam" id="TIGR03786">
    <property type="entry name" value="strep_pil_rpt"/>
    <property type="match status" value="1"/>
</dbReference>
<feature type="chain" id="PRO_5009809458" evidence="2">
    <location>
        <begin position="24"/>
        <end position="341"/>
    </location>
</feature>
<gene>
    <name evidence="4" type="ORF">ERS132406_01232</name>
</gene>
<sequence>MKKYSFLVSGLALMMLVTGTVKAEEISNSNVVNGTSLNVTKSLDVVDKVLVPNTTFTFTISGVSSENGTTKDGLTVHEGLTAGLETSKTVSYTNKDTIASKEQTVAFDFSRVNYPTPGIYRYKVTETAGNTPGVSYSDQKYVVDVYALSEGDAIKPKYIISRQEGSDTKEPIKFNNGLKTTALTISKKVTGNAGDKNKDFGFTITLKADSHYENGSKIFAKFNDKTGKSTDKELSIGENQFTLKDGESLSIDKLPIGITYKVEENKSEDYKVSAELTENNQAKPYNLGEDIKSDATSDAIVVTNNKNIDTPTGVAMTIAPYAVMTLVGIGGVLYFVKNKKA</sequence>
<reference evidence="4 5" key="1">
    <citation type="submission" date="2016-02" db="EMBL/GenBank/DDBJ databases">
        <authorList>
            <consortium name="Pathogen Informatics"/>
        </authorList>
    </citation>
    <scope>NUCLEOTIDE SEQUENCE [LARGE SCALE GENOMIC DNA]</scope>
    <source>
        <strain evidence="4 5">LSS44</strain>
    </source>
</reference>
<keyword evidence="1" id="KW-0812">Transmembrane</keyword>
<dbReference type="AlphaFoldDB" id="A0A0Z8GF09"/>
<dbReference type="Pfam" id="PF24547">
    <property type="entry name" value="DUF7601"/>
    <property type="match status" value="1"/>
</dbReference>
<evidence type="ECO:0000256" key="2">
    <source>
        <dbReference type="SAM" id="SignalP"/>
    </source>
</evidence>
<dbReference type="Gene3D" id="2.60.40.3050">
    <property type="match status" value="1"/>
</dbReference>
<evidence type="ECO:0000313" key="5">
    <source>
        <dbReference type="Proteomes" id="UP000072083"/>
    </source>
</evidence>
<dbReference type="NCBIfam" id="TIGR03065">
    <property type="entry name" value="srtB_sig_QVPTGV"/>
    <property type="match status" value="1"/>
</dbReference>
<feature type="signal peptide" evidence="2">
    <location>
        <begin position="1"/>
        <end position="23"/>
    </location>
</feature>
<evidence type="ECO:0000256" key="1">
    <source>
        <dbReference type="SAM" id="Phobius"/>
    </source>
</evidence>
<dbReference type="InterPro" id="IPR017503">
    <property type="entry name" value="Sortase_SrtB_sig_QVPTGV"/>
</dbReference>
<name>A0A0Z8GF09_STRSU</name>
<protein>
    <submittedName>
        <fullName evidence="4">Pilin</fullName>
    </submittedName>
</protein>
<feature type="transmembrane region" description="Helical" evidence="1">
    <location>
        <begin position="314"/>
        <end position="336"/>
    </location>
</feature>
<proteinExistence type="predicted"/>
<evidence type="ECO:0000259" key="3">
    <source>
        <dbReference type="Pfam" id="PF24547"/>
    </source>
</evidence>
<dbReference type="Proteomes" id="UP000072083">
    <property type="component" value="Unassembled WGS sequence"/>
</dbReference>
<keyword evidence="2" id="KW-0732">Signal</keyword>
<dbReference type="EMBL" id="FIGZ01000012">
    <property type="protein sequence ID" value="CYU97543.1"/>
    <property type="molecule type" value="Genomic_DNA"/>
</dbReference>
<keyword evidence="1" id="KW-1133">Transmembrane helix</keyword>
<accession>A0A0Z8GF09</accession>
<dbReference type="InterPro" id="IPR038174">
    <property type="entry name" value="Strep_pil_link_sf"/>
</dbReference>
<organism evidence="4 5">
    <name type="scientific">Streptococcus suis</name>
    <dbReference type="NCBI Taxonomy" id="1307"/>
    <lineage>
        <taxon>Bacteria</taxon>
        <taxon>Bacillati</taxon>
        <taxon>Bacillota</taxon>
        <taxon>Bacilli</taxon>
        <taxon>Lactobacillales</taxon>
        <taxon>Streptococcaceae</taxon>
        <taxon>Streptococcus</taxon>
    </lineage>
</organism>
<dbReference type="Gene3D" id="2.60.40.1140">
    <property type="entry name" value="Collagen-binding surface protein Cna, B-type domain"/>
    <property type="match status" value="1"/>
</dbReference>
<dbReference type="InterPro" id="IPR022464">
    <property type="entry name" value="Strep_pil_isopept_link"/>
</dbReference>
<dbReference type="RefSeq" id="WP_044758435.1">
    <property type="nucleotide sequence ID" value="NZ_CEEJ01000008.1"/>
</dbReference>
<keyword evidence="1" id="KW-0472">Membrane</keyword>
<feature type="domain" description="DUF7601" evidence="3">
    <location>
        <begin position="182"/>
        <end position="306"/>
    </location>
</feature>